<dbReference type="AlphaFoldDB" id="A0A9P8VSM5"/>
<dbReference type="EMBL" id="JAGPYM010000034">
    <property type="protein sequence ID" value="KAH6876546.1"/>
    <property type="molecule type" value="Genomic_DNA"/>
</dbReference>
<accession>A0A9P8VSM5</accession>
<sequence>MARSRGGCVNCKKRKRKCDETRPGCAACARRGIQCDGYATPLRWTNGIAVRGRFAGASVPDVAAAAAAAASSSKGSGLVQLMPPDDAADASSSSPCSVAFAGSDSTSQSGLSSSPGGDVGGTERELFAKFLNSGLRRLYTTETQCWIQPFFREMSLESPALVTVSAAIQAYLDDGKDVPSVSSMEHVDLALQTFRRELASRQESMHAATLCAGLLLCTLRLLQAQPWTMYIDLIADAYHLRTRMHSPGHVPVNNMAIRHSLEVMGVMDIPSMVIGRLSPPVGIWKLLRNLQDTQKQGRLDGIEVVSGLPRSLLDIFASILENDVEYTESRLWAWPGEIGEYLQCHLWDCWRYSGILDVRRRKRMKQRGQGSMGGNQVQAAPASELVLCRLMASMDALNRSFELPQNEHLLCHNGMMYPLVTASLEVELLKEHPHWRRTLLEVRQAFLRRDSFKLLKVAFQTLDEVWASGSSNFDIDQAAMSKGVEIAVF</sequence>
<evidence type="ECO:0000256" key="2">
    <source>
        <dbReference type="SAM" id="MobiDB-lite"/>
    </source>
</evidence>
<dbReference type="Pfam" id="PF00172">
    <property type="entry name" value="Zn_clus"/>
    <property type="match status" value="1"/>
</dbReference>
<evidence type="ECO:0000313" key="5">
    <source>
        <dbReference type="Proteomes" id="UP000777438"/>
    </source>
</evidence>
<dbReference type="InterPro" id="IPR036864">
    <property type="entry name" value="Zn2-C6_fun-type_DNA-bd_sf"/>
</dbReference>
<proteinExistence type="predicted"/>
<dbReference type="SUPFAM" id="SSF57701">
    <property type="entry name" value="Zn2/Cys6 DNA-binding domain"/>
    <property type="match status" value="1"/>
</dbReference>
<keyword evidence="5" id="KW-1185">Reference proteome</keyword>
<dbReference type="GO" id="GO:0008270">
    <property type="term" value="F:zinc ion binding"/>
    <property type="evidence" value="ECO:0007669"/>
    <property type="project" value="InterPro"/>
</dbReference>
<dbReference type="Proteomes" id="UP000777438">
    <property type="component" value="Unassembled WGS sequence"/>
</dbReference>
<dbReference type="PANTHER" id="PTHR37534">
    <property type="entry name" value="TRANSCRIPTIONAL ACTIVATOR PROTEIN UGA3"/>
    <property type="match status" value="1"/>
</dbReference>
<evidence type="ECO:0000259" key="3">
    <source>
        <dbReference type="PROSITE" id="PS50048"/>
    </source>
</evidence>
<dbReference type="CDD" id="cd00067">
    <property type="entry name" value="GAL4"/>
    <property type="match status" value="1"/>
</dbReference>
<dbReference type="PROSITE" id="PS50048">
    <property type="entry name" value="ZN2_CY6_FUNGAL_2"/>
    <property type="match status" value="1"/>
</dbReference>
<dbReference type="PANTHER" id="PTHR37534:SF46">
    <property type="entry name" value="ZN(II)2CYS6 TRANSCRIPTION FACTOR (EUROFUNG)"/>
    <property type="match status" value="1"/>
</dbReference>
<keyword evidence="1" id="KW-0539">Nucleus</keyword>
<feature type="compositionally biased region" description="Low complexity" evidence="2">
    <location>
        <begin position="102"/>
        <end position="116"/>
    </location>
</feature>
<evidence type="ECO:0000313" key="4">
    <source>
        <dbReference type="EMBL" id="KAH6876546.1"/>
    </source>
</evidence>
<dbReference type="PROSITE" id="PS00463">
    <property type="entry name" value="ZN2_CY6_FUNGAL_1"/>
    <property type="match status" value="1"/>
</dbReference>
<dbReference type="OrthoDB" id="3251668at2759"/>
<dbReference type="Gene3D" id="4.10.240.10">
    <property type="entry name" value="Zn(2)-C6 fungal-type DNA-binding domain"/>
    <property type="match status" value="1"/>
</dbReference>
<comment type="caution">
    <text evidence="4">The sequence shown here is derived from an EMBL/GenBank/DDBJ whole genome shotgun (WGS) entry which is preliminary data.</text>
</comment>
<name>A0A9P8VSM5_9HYPO</name>
<organism evidence="4 5">
    <name type="scientific">Thelonectria olida</name>
    <dbReference type="NCBI Taxonomy" id="1576542"/>
    <lineage>
        <taxon>Eukaryota</taxon>
        <taxon>Fungi</taxon>
        <taxon>Dikarya</taxon>
        <taxon>Ascomycota</taxon>
        <taxon>Pezizomycotina</taxon>
        <taxon>Sordariomycetes</taxon>
        <taxon>Hypocreomycetidae</taxon>
        <taxon>Hypocreales</taxon>
        <taxon>Nectriaceae</taxon>
        <taxon>Thelonectria</taxon>
    </lineage>
</organism>
<dbReference type="GO" id="GO:0000981">
    <property type="term" value="F:DNA-binding transcription factor activity, RNA polymerase II-specific"/>
    <property type="evidence" value="ECO:0007669"/>
    <property type="project" value="InterPro"/>
</dbReference>
<dbReference type="InterPro" id="IPR001138">
    <property type="entry name" value="Zn2Cys6_DnaBD"/>
</dbReference>
<reference evidence="4 5" key="1">
    <citation type="journal article" date="2021" name="Nat. Commun.">
        <title>Genetic determinants of endophytism in the Arabidopsis root mycobiome.</title>
        <authorList>
            <person name="Mesny F."/>
            <person name="Miyauchi S."/>
            <person name="Thiergart T."/>
            <person name="Pickel B."/>
            <person name="Atanasova L."/>
            <person name="Karlsson M."/>
            <person name="Huettel B."/>
            <person name="Barry K.W."/>
            <person name="Haridas S."/>
            <person name="Chen C."/>
            <person name="Bauer D."/>
            <person name="Andreopoulos W."/>
            <person name="Pangilinan J."/>
            <person name="LaButti K."/>
            <person name="Riley R."/>
            <person name="Lipzen A."/>
            <person name="Clum A."/>
            <person name="Drula E."/>
            <person name="Henrissat B."/>
            <person name="Kohler A."/>
            <person name="Grigoriev I.V."/>
            <person name="Martin F.M."/>
            <person name="Hacquard S."/>
        </authorList>
    </citation>
    <scope>NUCLEOTIDE SEQUENCE [LARGE SCALE GENOMIC DNA]</scope>
    <source>
        <strain evidence="4 5">MPI-CAGE-CH-0241</strain>
    </source>
</reference>
<dbReference type="SMART" id="SM00066">
    <property type="entry name" value="GAL4"/>
    <property type="match status" value="1"/>
</dbReference>
<protein>
    <recommendedName>
        <fullName evidence="3">Zn(2)-C6 fungal-type domain-containing protein</fullName>
    </recommendedName>
</protein>
<feature type="region of interest" description="Disordered" evidence="2">
    <location>
        <begin position="99"/>
        <end position="119"/>
    </location>
</feature>
<feature type="domain" description="Zn(2)-C6 fungal-type" evidence="3">
    <location>
        <begin position="7"/>
        <end position="35"/>
    </location>
</feature>
<gene>
    <name evidence="4" type="ORF">B0T10DRAFT_497707</name>
</gene>
<evidence type="ECO:0000256" key="1">
    <source>
        <dbReference type="ARBA" id="ARBA00023242"/>
    </source>
</evidence>